<keyword evidence="2" id="KW-1185">Reference proteome</keyword>
<evidence type="ECO:0000313" key="1">
    <source>
        <dbReference type="EMBL" id="ONI43005.1"/>
    </source>
</evidence>
<organism evidence="1 2">
    <name type="scientific">Candidatus Epulonipiscium fishelsonii</name>
    <dbReference type="NCBI Taxonomy" id="77094"/>
    <lineage>
        <taxon>Bacteria</taxon>
        <taxon>Bacillati</taxon>
        <taxon>Bacillota</taxon>
        <taxon>Clostridia</taxon>
        <taxon>Lachnospirales</taxon>
        <taxon>Lachnospiraceae</taxon>
        <taxon>Candidatus Epulonipiscium</taxon>
    </lineage>
</organism>
<gene>
    <name evidence="1" type="ORF">AN396_00145</name>
</gene>
<reference evidence="1" key="1">
    <citation type="submission" date="2016-08" db="EMBL/GenBank/DDBJ databases">
        <authorList>
            <person name="Ngugi D.K."/>
            <person name="Miyake S."/>
            <person name="Stingl U."/>
        </authorList>
    </citation>
    <scope>NUCLEOTIDE SEQUENCE</scope>
    <source>
        <strain evidence="1">SCG-B11WGA-EpuloA1</strain>
    </source>
</reference>
<name>A0ACC8XHA5_9FIRM</name>
<dbReference type="Proteomes" id="UP000188605">
    <property type="component" value="Unassembled WGS sequence"/>
</dbReference>
<proteinExistence type="predicted"/>
<sequence length="251" mass="29494">MYFMKDEAITYLEANIEQHIDNYAGGNKDWVEDEFNNYKGCSPFIKFKTNINIDSSNMDMSKETPAHTDYGNVKILYMALKNISNTEAADKRFWIGLAHNEFWDYMQYRAKLSTVRSDKQVARIYNNYFFSKGSKKSLILHPLARLWWVGRLLYDETLDDPFQALEYLKNDFTTKVYTFFSSNFSNNPIIARATLNAVSYIDTNVQKVSRENYQEIIRYVNILSGTTILDYLPEEELKLKIIHHYCALHNL</sequence>
<dbReference type="EMBL" id="LJDB01000001">
    <property type="protein sequence ID" value="ONI43005.1"/>
    <property type="molecule type" value="Genomic_DNA"/>
</dbReference>
<evidence type="ECO:0000313" key="2">
    <source>
        <dbReference type="Proteomes" id="UP000188605"/>
    </source>
</evidence>
<protein>
    <submittedName>
        <fullName evidence="1">Uncharacterized protein</fullName>
    </submittedName>
</protein>
<accession>A0ACC8XHA5</accession>
<comment type="caution">
    <text evidence="1">The sequence shown here is derived from an EMBL/GenBank/DDBJ whole genome shotgun (WGS) entry which is preliminary data.</text>
</comment>